<accession>A0ABP0G7P5</accession>
<keyword evidence="4" id="KW-0012">Acyltransferase</keyword>
<comment type="caution">
    <text evidence="7">The sequence shown here is derived from an EMBL/GenBank/DDBJ whole genome shotgun (WGS) entry which is preliminary data.</text>
</comment>
<feature type="domain" description="Phospholipid/glycerol acyltransferase" evidence="6">
    <location>
        <begin position="94"/>
        <end position="216"/>
    </location>
</feature>
<feature type="transmembrane region" description="Helical" evidence="5">
    <location>
        <begin position="354"/>
        <end position="373"/>
    </location>
</feature>
<dbReference type="PANTHER" id="PTHR10983:SF24">
    <property type="entry name" value="1-ACYLGLYCEROL-3-PHOSPHATE O-ACYLTRANSFERASE 3, ISOFORM E-RELATED"/>
    <property type="match status" value="1"/>
</dbReference>
<feature type="transmembrane region" description="Helical" evidence="5">
    <location>
        <begin position="129"/>
        <end position="148"/>
    </location>
</feature>
<evidence type="ECO:0000256" key="3">
    <source>
        <dbReference type="ARBA" id="ARBA00023264"/>
    </source>
</evidence>
<name>A0ABP0G7P5_CLALP</name>
<dbReference type="Proteomes" id="UP001642483">
    <property type="component" value="Unassembled WGS sequence"/>
</dbReference>
<keyword evidence="3" id="KW-0443">Lipid metabolism</keyword>
<evidence type="ECO:0000259" key="6">
    <source>
        <dbReference type="SMART" id="SM00563"/>
    </source>
</evidence>
<dbReference type="SUPFAM" id="SSF69593">
    <property type="entry name" value="Glycerol-3-phosphate (1)-acyltransferase"/>
    <property type="match status" value="1"/>
</dbReference>
<evidence type="ECO:0000256" key="1">
    <source>
        <dbReference type="ARBA" id="ARBA00008655"/>
    </source>
</evidence>
<dbReference type="InterPro" id="IPR032098">
    <property type="entry name" value="Acyltransf_C"/>
</dbReference>
<dbReference type="InterPro" id="IPR002123">
    <property type="entry name" value="Plipid/glycerol_acylTrfase"/>
</dbReference>
<keyword evidence="8" id="KW-1185">Reference proteome</keyword>
<evidence type="ECO:0000256" key="2">
    <source>
        <dbReference type="ARBA" id="ARBA00022679"/>
    </source>
</evidence>
<dbReference type="PANTHER" id="PTHR10983">
    <property type="entry name" value="1-ACYLGLYCEROL-3-PHOSPHATE ACYLTRANSFERASE-RELATED"/>
    <property type="match status" value="1"/>
</dbReference>
<dbReference type="CDD" id="cd07990">
    <property type="entry name" value="LPLAT_LCLAT1-like"/>
    <property type="match status" value="1"/>
</dbReference>
<comment type="similarity">
    <text evidence="1">Belongs to the 1-acyl-sn-glycerol-3-phosphate acyltransferase family.</text>
</comment>
<evidence type="ECO:0000256" key="5">
    <source>
        <dbReference type="SAM" id="Phobius"/>
    </source>
</evidence>
<sequence>MAAGDIIGSIKSNFITHILLAYILLISGFTVNFIQLLTVPLWYLGYKGLYRTCIINLNYLIWCLIPGAAQWWADADIYIHGRPEDFDMLGKENSIAVLNHRAELDWIVSWVVAEYCNILGNAKCIAKNVLRYIPVIGWAFWFSEYIFLKRKIEEDRKRLNAGFKNLSSFEQPFWILIFCEGTRFTPEKQKTSNEFAVKNGLRPLKHHLVPRTKGFTLITQGLRESVDMLYDATVCFRGDAENLSVRDLLKGKRFTADFLVRRVSLDEVPIADDECGQYVHDMYLEKDDLCEYHMNHDNFPSGVANTKYEKFISKKIPKNYWSLFFLIFWAIVCTVPLAYLTFLTLVFGSWTRTAIFTACVLTVILAYNVMLAATKPRSSYGS</sequence>
<proteinExistence type="inferred from homology"/>
<evidence type="ECO:0000256" key="4">
    <source>
        <dbReference type="ARBA" id="ARBA00023315"/>
    </source>
</evidence>
<organism evidence="7 8">
    <name type="scientific">Clavelina lepadiformis</name>
    <name type="common">Light-bulb sea squirt</name>
    <name type="synonym">Ascidia lepadiformis</name>
    <dbReference type="NCBI Taxonomy" id="159417"/>
    <lineage>
        <taxon>Eukaryota</taxon>
        <taxon>Metazoa</taxon>
        <taxon>Chordata</taxon>
        <taxon>Tunicata</taxon>
        <taxon>Ascidiacea</taxon>
        <taxon>Aplousobranchia</taxon>
        <taxon>Clavelinidae</taxon>
        <taxon>Clavelina</taxon>
    </lineage>
</organism>
<keyword evidence="5" id="KW-0812">Transmembrane</keyword>
<feature type="transmembrane region" description="Helical" evidence="5">
    <location>
        <begin position="19"/>
        <end position="44"/>
    </location>
</feature>
<evidence type="ECO:0000313" key="8">
    <source>
        <dbReference type="Proteomes" id="UP001642483"/>
    </source>
</evidence>
<keyword evidence="5" id="KW-0472">Membrane</keyword>
<evidence type="ECO:0000313" key="7">
    <source>
        <dbReference type="EMBL" id="CAK8687849.1"/>
    </source>
</evidence>
<protein>
    <recommendedName>
        <fullName evidence="6">Phospholipid/glycerol acyltransferase domain-containing protein</fullName>
    </recommendedName>
</protein>
<keyword evidence="2" id="KW-0808">Transferase</keyword>
<feature type="transmembrane region" description="Helical" evidence="5">
    <location>
        <begin position="320"/>
        <end position="342"/>
    </location>
</feature>
<keyword evidence="5" id="KW-1133">Transmembrane helix</keyword>
<reference evidence="7 8" key="1">
    <citation type="submission" date="2024-02" db="EMBL/GenBank/DDBJ databases">
        <authorList>
            <person name="Daric V."/>
            <person name="Darras S."/>
        </authorList>
    </citation>
    <scope>NUCLEOTIDE SEQUENCE [LARGE SCALE GENOMIC DNA]</scope>
</reference>
<gene>
    <name evidence="7" type="ORF">CVLEPA_LOCUS19903</name>
</gene>
<dbReference type="Pfam" id="PF01553">
    <property type="entry name" value="Acyltransferase"/>
    <property type="match status" value="1"/>
</dbReference>
<keyword evidence="3" id="KW-1208">Phospholipid metabolism</keyword>
<dbReference type="Pfam" id="PF16076">
    <property type="entry name" value="Acyltransf_C"/>
    <property type="match status" value="1"/>
</dbReference>
<dbReference type="SMART" id="SM00563">
    <property type="entry name" value="PlsC"/>
    <property type="match status" value="1"/>
</dbReference>
<feature type="transmembrane region" description="Helical" evidence="5">
    <location>
        <begin position="56"/>
        <end position="73"/>
    </location>
</feature>
<dbReference type="EMBL" id="CAWYQH010000106">
    <property type="protein sequence ID" value="CAK8687849.1"/>
    <property type="molecule type" value="Genomic_DNA"/>
</dbReference>